<evidence type="ECO:0000313" key="1">
    <source>
        <dbReference type="EMBL" id="TFK84925.1"/>
    </source>
</evidence>
<dbReference type="Proteomes" id="UP000308197">
    <property type="component" value="Unassembled WGS sequence"/>
</dbReference>
<sequence length="161" mass="17895">MSVDPATMDHTNLRCYHATSAHALTAFTAQIWAPEPEHTTALSWLSGPEELRLCTLDLARCLAARTQGHRTSSVIPRKTADINPMPHTVYHPFSGSVTRLVATQGHPGRSNYILWSILESRAIQTTLSLLVPQINPRFQVRRRAVYLVTMTARASVLVLRG</sequence>
<name>A0A5C3P5H4_9APHY</name>
<dbReference type="EMBL" id="ML211285">
    <property type="protein sequence ID" value="TFK84925.1"/>
    <property type="molecule type" value="Genomic_DNA"/>
</dbReference>
<protein>
    <submittedName>
        <fullName evidence="1">Uncharacterized protein</fullName>
    </submittedName>
</protein>
<dbReference type="InParanoid" id="A0A5C3P5H4"/>
<evidence type="ECO:0000313" key="2">
    <source>
        <dbReference type="Proteomes" id="UP000308197"/>
    </source>
</evidence>
<accession>A0A5C3P5H4</accession>
<dbReference type="AlphaFoldDB" id="A0A5C3P5H4"/>
<proteinExistence type="predicted"/>
<gene>
    <name evidence="1" type="ORF">K466DRAFT_208162</name>
</gene>
<organism evidence="1 2">
    <name type="scientific">Polyporus arcularius HHB13444</name>
    <dbReference type="NCBI Taxonomy" id="1314778"/>
    <lineage>
        <taxon>Eukaryota</taxon>
        <taxon>Fungi</taxon>
        <taxon>Dikarya</taxon>
        <taxon>Basidiomycota</taxon>
        <taxon>Agaricomycotina</taxon>
        <taxon>Agaricomycetes</taxon>
        <taxon>Polyporales</taxon>
        <taxon>Polyporaceae</taxon>
        <taxon>Polyporus</taxon>
    </lineage>
</organism>
<keyword evidence="2" id="KW-1185">Reference proteome</keyword>
<reference evidence="1 2" key="1">
    <citation type="journal article" date="2019" name="Nat. Ecol. Evol.">
        <title>Megaphylogeny resolves global patterns of mushroom evolution.</title>
        <authorList>
            <person name="Varga T."/>
            <person name="Krizsan K."/>
            <person name="Foldi C."/>
            <person name="Dima B."/>
            <person name="Sanchez-Garcia M."/>
            <person name="Sanchez-Ramirez S."/>
            <person name="Szollosi G.J."/>
            <person name="Szarkandi J.G."/>
            <person name="Papp V."/>
            <person name="Albert L."/>
            <person name="Andreopoulos W."/>
            <person name="Angelini C."/>
            <person name="Antonin V."/>
            <person name="Barry K.W."/>
            <person name="Bougher N.L."/>
            <person name="Buchanan P."/>
            <person name="Buyck B."/>
            <person name="Bense V."/>
            <person name="Catcheside P."/>
            <person name="Chovatia M."/>
            <person name="Cooper J."/>
            <person name="Damon W."/>
            <person name="Desjardin D."/>
            <person name="Finy P."/>
            <person name="Geml J."/>
            <person name="Haridas S."/>
            <person name="Hughes K."/>
            <person name="Justo A."/>
            <person name="Karasinski D."/>
            <person name="Kautmanova I."/>
            <person name="Kiss B."/>
            <person name="Kocsube S."/>
            <person name="Kotiranta H."/>
            <person name="LaButti K.M."/>
            <person name="Lechner B.E."/>
            <person name="Liimatainen K."/>
            <person name="Lipzen A."/>
            <person name="Lukacs Z."/>
            <person name="Mihaltcheva S."/>
            <person name="Morgado L.N."/>
            <person name="Niskanen T."/>
            <person name="Noordeloos M.E."/>
            <person name="Ohm R.A."/>
            <person name="Ortiz-Santana B."/>
            <person name="Ovrebo C."/>
            <person name="Racz N."/>
            <person name="Riley R."/>
            <person name="Savchenko A."/>
            <person name="Shiryaev A."/>
            <person name="Soop K."/>
            <person name="Spirin V."/>
            <person name="Szebenyi C."/>
            <person name="Tomsovsky M."/>
            <person name="Tulloss R.E."/>
            <person name="Uehling J."/>
            <person name="Grigoriev I.V."/>
            <person name="Vagvolgyi C."/>
            <person name="Papp T."/>
            <person name="Martin F.M."/>
            <person name="Miettinen O."/>
            <person name="Hibbett D.S."/>
            <person name="Nagy L.G."/>
        </authorList>
    </citation>
    <scope>NUCLEOTIDE SEQUENCE [LARGE SCALE GENOMIC DNA]</scope>
    <source>
        <strain evidence="1 2">HHB13444</strain>
    </source>
</reference>